<keyword evidence="3" id="KW-1185">Reference proteome</keyword>
<feature type="region of interest" description="Disordered" evidence="1">
    <location>
        <begin position="142"/>
        <end position="166"/>
    </location>
</feature>
<feature type="compositionally biased region" description="Basic and acidic residues" evidence="1">
    <location>
        <begin position="231"/>
        <end position="243"/>
    </location>
</feature>
<dbReference type="EMBL" id="AGNL01002683">
    <property type="protein sequence ID" value="EJK75868.1"/>
    <property type="molecule type" value="Genomic_DNA"/>
</dbReference>
<comment type="caution">
    <text evidence="2">The sequence shown here is derived from an EMBL/GenBank/DDBJ whole genome shotgun (WGS) entry which is preliminary data.</text>
</comment>
<feature type="compositionally biased region" description="Basic residues" evidence="1">
    <location>
        <begin position="244"/>
        <end position="255"/>
    </location>
</feature>
<feature type="compositionally biased region" description="Polar residues" evidence="1">
    <location>
        <begin position="265"/>
        <end position="275"/>
    </location>
</feature>
<dbReference type="Proteomes" id="UP000266841">
    <property type="component" value="Unassembled WGS sequence"/>
</dbReference>
<sequence>MDVFDSADLLAIAEDEDSEDEVGAEPADAPESDDDGDSNAGGLRAEPEGKGVAGRHPQAETLSLESSSSDEDGFLESWFKGDAPPSTSNKSDHNCKQAKIDRAGATEVKLGSSVRDWIKSYNGGNSETARKLTGVVGVQDNNTWSDLKMTGSESKGGKRSFQLEDSGGSKYTCENTISSQFVDCLARYDEEKGAYILETVDWKLSNLKQKASRKRTAPSSAPAKPQGILDPRTRAKKAEESLKRLKRSSRPKPPARKASIPSICPPNNQKTNAIK</sequence>
<evidence type="ECO:0000313" key="3">
    <source>
        <dbReference type="Proteomes" id="UP000266841"/>
    </source>
</evidence>
<feature type="region of interest" description="Disordered" evidence="1">
    <location>
        <begin position="208"/>
        <end position="275"/>
    </location>
</feature>
<protein>
    <submittedName>
        <fullName evidence="2">Uncharacterized protein</fullName>
    </submittedName>
</protein>
<evidence type="ECO:0000313" key="2">
    <source>
        <dbReference type="EMBL" id="EJK75868.1"/>
    </source>
</evidence>
<reference evidence="2 3" key="1">
    <citation type="journal article" date="2012" name="Genome Biol.">
        <title>Genome and low-iron response of an oceanic diatom adapted to chronic iron limitation.</title>
        <authorList>
            <person name="Lommer M."/>
            <person name="Specht M."/>
            <person name="Roy A.S."/>
            <person name="Kraemer L."/>
            <person name="Andreson R."/>
            <person name="Gutowska M.A."/>
            <person name="Wolf J."/>
            <person name="Bergner S.V."/>
            <person name="Schilhabel M.B."/>
            <person name="Klostermeier U.C."/>
            <person name="Beiko R.G."/>
            <person name="Rosenstiel P."/>
            <person name="Hippler M."/>
            <person name="Laroche J."/>
        </authorList>
    </citation>
    <scope>NUCLEOTIDE SEQUENCE [LARGE SCALE GENOMIC DNA]</scope>
    <source>
        <strain evidence="2 3">CCMP1005</strain>
    </source>
</reference>
<dbReference type="AlphaFoldDB" id="K0TAT4"/>
<gene>
    <name evidence="2" type="ORF">THAOC_02397</name>
</gene>
<accession>K0TAT4</accession>
<name>K0TAT4_THAOC</name>
<organism evidence="2 3">
    <name type="scientific">Thalassiosira oceanica</name>
    <name type="common">Marine diatom</name>
    <dbReference type="NCBI Taxonomy" id="159749"/>
    <lineage>
        <taxon>Eukaryota</taxon>
        <taxon>Sar</taxon>
        <taxon>Stramenopiles</taxon>
        <taxon>Ochrophyta</taxon>
        <taxon>Bacillariophyta</taxon>
        <taxon>Coscinodiscophyceae</taxon>
        <taxon>Thalassiosirophycidae</taxon>
        <taxon>Thalassiosirales</taxon>
        <taxon>Thalassiosiraceae</taxon>
        <taxon>Thalassiosira</taxon>
    </lineage>
</organism>
<proteinExistence type="predicted"/>
<feature type="compositionally biased region" description="Acidic residues" evidence="1">
    <location>
        <begin position="13"/>
        <end position="37"/>
    </location>
</feature>
<feature type="region of interest" description="Disordered" evidence="1">
    <location>
        <begin position="1"/>
        <end position="96"/>
    </location>
</feature>
<evidence type="ECO:0000256" key="1">
    <source>
        <dbReference type="SAM" id="MobiDB-lite"/>
    </source>
</evidence>